<reference evidence="2 3" key="1">
    <citation type="submission" date="2020-09" db="EMBL/GenBank/DDBJ databases">
        <title>Methylomonas albis sp. nov. and Methylomonas fluvii sp. nov.: Two cold-adapted methanotrophs from the River Elbe and an amended description of Methylovulum psychrotolerans strain Eb1.</title>
        <authorList>
            <person name="Bussmann I.K."/>
            <person name="Klings K.-W."/>
            <person name="Warnstedt J."/>
            <person name="Hoppert M."/>
            <person name="Saborowski A."/>
            <person name="Horn F."/>
            <person name="Liebner S."/>
        </authorList>
    </citation>
    <scope>NUCLEOTIDE SEQUENCE [LARGE SCALE GENOMIC DNA]</scope>
    <source>
        <strain evidence="2 3">EbB</strain>
    </source>
</reference>
<dbReference type="Proteomes" id="UP000641152">
    <property type="component" value="Unassembled WGS sequence"/>
</dbReference>
<name>A0ABR9DH42_9GAMM</name>
<protein>
    <submittedName>
        <fullName evidence="2">Uncharacterized protein</fullName>
    </submittedName>
</protein>
<evidence type="ECO:0000313" key="2">
    <source>
        <dbReference type="EMBL" id="MBD9362416.1"/>
    </source>
</evidence>
<keyword evidence="3" id="KW-1185">Reference proteome</keyword>
<proteinExistence type="predicted"/>
<sequence length="150" mass="16525">MMPAWIQHRKAVGSLNAQIRNAERQVLKRRQSLGNRTTSLLENIHKQMTAPATLLLASGIGFIAGELSKCPPPRPAPLPEPTENTNVSASMHLRHVLSFLLSAHTLYNALPIAWMTKSFQQSRTKPSNARRYNRATSAAAKTEDNGLTTS</sequence>
<accession>A0ABR9DH42</accession>
<comment type="caution">
    <text evidence="2">The sequence shown here is derived from an EMBL/GenBank/DDBJ whole genome shotgun (WGS) entry which is preliminary data.</text>
</comment>
<dbReference type="RefSeq" id="WP_192396469.1">
    <property type="nucleotide sequence ID" value="NZ_CAJHIU010000003.1"/>
</dbReference>
<organism evidence="2 3">
    <name type="scientific">Methylomonas fluvii</name>
    <dbReference type="NCBI Taxonomy" id="1854564"/>
    <lineage>
        <taxon>Bacteria</taxon>
        <taxon>Pseudomonadati</taxon>
        <taxon>Pseudomonadota</taxon>
        <taxon>Gammaproteobacteria</taxon>
        <taxon>Methylococcales</taxon>
        <taxon>Methylococcaceae</taxon>
        <taxon>Methylomonas</taxon>
    </lineage>
</organism>
<dbReference type="EMBL" id="JACXST010000003">
    <property type="protein sequence ID" value="MBD9362416.1"/>
    <property type="molecule type" value="Genomic_DNA"/>
</dbReference>
<evidence type="ECO:0000256" key="1">
    <source>
        <dbReference type="SAM" id="MobiDB-lite"/>
    </source>
</evidence>
<evidence type="ECO:0000313" key="3">
    <source>
        <dbReference type="Proteomes" id="UP000641152"/>
    </source>
</evidence>
<feature type="region of interest" description="Disordered" evidence="1">
    <location>
        <begin position="119"/>
        <end position="150"/>
    </location>
</feature>
<gene>
    <name evidence="2" type="ORF">EBB_18255</name>
</gene>